<proteinExistence type="predicted"/>
<evidence type="ECO:0000313" key="1">
    <source>
        <dbReference type="EMBL" id="GIY81852.1"/>
    </source>
</evidence>
<gene>
    <name evidence="1" type="ORF">CDAR_43021</name>
</gene>
<dbReference type="AlphaFoldDB" id="A0AAV4WGD1"/>
<accession>A0AAV4WGD1</accession>
<sequence>MRRLVSRILSSPSKAPSLVKHDEFGFLVVLHHVIRFNFTTAVGESSKISWFGFIDYTISISKRTYKNSSGSDYKVVYYEDCEVVYYSAKLKVVYAQSVQSLEFMSWKYFISVSVVL</sequence>
<keyword evidence="2" id="KW-1185">Reference proteome</keyword>
<dbReference type="Proteomes" id="UP001054837">
    <property type="component" value="Unassembled WGS sequence"/>
</dbReference>
<comment type="caution">
    <text evidence="1">The sequence shown here is derived from an EMBL/GenBank/DDBJ whole genome shotgun (WGS) entry which is preliminary data.</text>
</comment>
<organism evidence="1 2">
    <name type="scientific">Caerostris darwini</name>
    <dbReference type="NCBI Taxonomy" id="1538125"/>
    <lineage>
        <taxon>Eukaryota</taxon>
        <taxon>Metazoa</taxon>
        <taxon>Ecdysozoa</taxon>
        <taxon>Arthropoda</taxon>
        <taxon>Chelicerata</taxon>
        <taxon>Arachnida</taxon>
        <taxon>Araneae</taxon>
        <taxon>Araneomorphae</taxon>
        <taxon>Entelegynae</taxon>
        <taxon>Araneoidea</taxon>
        <taxon>Araneidae</taxon>
        <taxon>Caerostris</taxon>
    </lineage>
</organism>
<evidence type="ECO:0000313" key="2">
    <source>
        <dbReference type="Proteomes" id="UP001054837"/>
    </source>
</evidence>
<reference evidence="1 2" key="1">
    <citation type="submission" date="2021-06" db="EMBL/GenBank/DDBJ databases">
        <title>Caerostris darwini draft genome.</title>
        <authorList>
            <person name="Kono N."/>
            <person name="Arakawa K."/>
        </authorList>
    </citation>
    <scope>NUCLEOTIDE SEQUENCE [LARGE SCALE GENOMIC DNA]</scope>
</reference>
<protein>
    <submittedName>
        <fullName evidence="1">Uncharacterized protein</fullName>
    </submittedName>
</protein>
<dbReference type="EMBL" id="BPLQ01014670">
    <property type="protein sequence ID" value="GIY81852.1"/>
    <property type="molecule type" value="Genomic_DNA"/>
</dbReference>
<name>A0AAV4WGD1_9ARAC</name>